<keyword evidence="3" id="KW-1003">Cell membrane</keyword>
<dbReference type="Pfam" id="PF00528">
    <property type="entry name" value="BPD_transp_1"/>
    <property type="match status" value="1"/>
</dbReference>
<evidence type="ECO:0000313" key="10">
    <source>
        <dbReference type="Proteomes" id="UP000543598"/>
    </source>
</evidence>
<proteinExistence type="inferred from homology"/>
<evidence type="ECO:0000256" key="3">
    <source>
        <dbReference type="ARBA" id="ARBA00022475"/>
    </source>
</evidence>
<dbReference type="Proteomes" id="UP000543598">
    <property type="component" value="Unassembled WGS sequence"/>
</dbReference>
<evidence type="ECO:0000256" key="6">
    <source>
        <dbReference type="ARBA" id="ARBA00023136"/>
    </source>
</evidence>
<keyword evidence="2 7" id="KW-0813">Transport</keyword>
<feature type="transmembrane region" description="Helical" evidence="7">
    <location>
        <begin position="192"/>
        <end position="210"/>
    </location>
</feature>
<feature type="transmembrane region" description="Helical" evidence="7">
    <location>
        <begin position="256"/>
        <end position="277"/>
    </location>
</feature>
<organism evidence="9 10">
    <name type="scientific">Microbacterium ulmi</name>
    <dbReference type="NCBI Taxonomy" id="179095"/>
    <lineage>
        <taxon>Bacteria</taxon>
        <taxon>Bacillati</taxon>
        <taxon>Actinomycetota</taxon>
        <taxon>Actinomycetes</taxon>
        <taxon>Micrococcales</taxon>
        <taxon>Microbacteriaceae</taxon>
        <taxon>Microbacterium</taxon>
    </lineage>
</organism>
<dbReference type="SUPFAM" id="SSF161098">
    <property type="entry name" value="MetI-like"/>
    <property type="match status" value="1"/>
</dbReference>
<dbReference type="PROSITE" id="PS51257">
    <property type="entry name" value="PROKAR_LIPOPROTEIN"/>
    <property type="match status" value="1"/>
</dbReference>
<comment type="subcellular location">
    <subcellularLocation>
        <location evidence="1 7">Cell membrane</location>
        <topology evidence="1 7">Multi-pass membrane protein</topology>
    </subcellularLocation>
</comment>
<feature type="domain" description="ABC transmembrane type-1" evidence="8">
    <location>
        <begin position="98"/>
        <end position="314"/>
    </location>
</feature>
<dbReference type="GO" id="GO:0005886">
    <property type="term" value="C:plasma membrane"/>
    <property type="evidence" value="ECO:0007669"/>
    <property type="project" value="UniProtKB-SubCell"/>
</dbReference>
<comment type="similarity">
    <text evidence="7">Belongs to the binding-protein-dependent transport system permease family.</text>
</comment>
<feature type="transmembrane region" description="Helical" evidence="7">
    <location>
        <begin position="137"/>
        <end position="158"/>
    </location>
</feature>
<reference evidence="9 10" key="1">
    <citation type="submission" date="2020-05" db="EMBL/GenBank/DDBJ databases">
        <title>MicrobeNet Type strains.</title>
        <authorList>
            <person name="Nicholson A.C."/>
        </authorList>
    </citation>
    <scope>NUCLEOTIDE SEQUENCE [LARGE SCALE GENOMIC DNA]</scope>
    <source>
        <strain evidence="9 10">JCM 14282</strain>
    </source>
</reference>
<comment type="caution">
    <text evidence="9">The sequence shown here is derived from an EMBL/GenBank/DDBJ whole genome shotgun (WGS) entry which is preliminary data.</text>
</comment>
<feature type="transmembrane region" description="Helical" evidence="7">
    <location>
        <begin position="12"/>
        <end position="31"/>
    </location>
</feature>
<evidence type="ECO:0000256" key="7">
    <source>
        <dbReference type="RuleBase" id="RU363032"/>
    </source>
</evidence>
<dbReference type="CDD" id="cd06261">
    <property type="entry name" value="TM_PBP2"/>
    <property type="match status" value="1"/>
</dbReference>
<evidence type="ECO:0000256" key="5">
    <source>
        <dbReference type="ARBA" id="ARBA00022989"/>
    </source>
</evidence>
<keyword evidence="6 7" id="KW-0472">Membrane</keyword>
<accession>A0A7Y2M2P5</accession>
<keyword evidence="10" id="KW-1185">Reference proteome</keyword>
<dbReference type="PANTHER" id="PTHR43163:SF9">
    <property type="entry name" value="ABC TRANSPORTER PERMEASE PROTEIN"/>
    <property type="match status" value="1"/>
</dbReference>
<evidence type="ECO:0000259" key="8">
    <source>
        <dbReference type="PROSITE" id="PS50928"/>
    </source>
</evidence>
<feature type="transmembrane region" description="Helical" evidence="7">
    <location>
        <begin position="104"/>
        <end position="125"/>
    </location>
</feature>
<sequence length="327" mass="35826">MTLYIIRRVFNYAVLTLVAACFAYMLASLGLDPAWEYLLRNPPAPPETIESIYNRLGVNPDVPLLQRTWTWLTNIFTEGSLGLTVGYQPVTAQIAIRAGVSLQLLLVGSIVGAIVGVILGVWGAVRQYRFSDRVVTILSYLVIATPTIVMAIVLMIVATNVNQALGFQLINFSGQYSPGVADSFWPQFWDRISHLILPTFVLILAAGASYSRYQRNAMLDVLGADYIRTARAKGRTRGSALVRHGVRVALIPMSTFFAYSFGTLVAGSAILELMFGWHGMGEMAIQAVRQNDINSVAGSTLFVAILILCSSTLSEVLYAALDPRVRR</sequence>
<dbReference type="GO" id="GO:0055085">
    <property type="term" value="P:transmembrane transport"/>
    <property type="evidence" value="ECO:0007669"/>
    <property type="project" value="InterPro"/>
</dbReference>
<evidence type="ECO:0000256" key="4">
    <source>
        <dbReference type="ARBA" id="ARBA00022692"/>
    </source>
</evidence>
<dbReference type="InterPro" id="IPR035906">
    <property type="entry name" value="MetI-like_sf"/>
</dbReference>
<dbReference type="PROSITE" id="PS50928">
    <property type="entry name" value="ABC_TM1"/>
    <property type="match status" value="1"/>
</dbReference>
<keyword evidence="5 7" id="KW-1133">Transmembrane helix</keyword>
<dbReference type="PANTHER" id="PTHR43163">
    <property type="entry name" value="DIPEPTIDE TRANSPORT SYSTEM PERMEASE PROTEIN DPPB-RELATED"/>
    <property type="match status" value="1"/>
</dbReference>
<evidence type="ECO:0000256" key="1">
    <source>
        <dbReference type="ARBA" id="ARBA00004651"/>
    </source>
</evidence>
<dbReference type="AlphaFoldDB" id="A0A7Y2M2P5"/>
<evidence type="ECO:0000313" key="9">
    <source>
        <dbReference type="EMBL" id="NNH04674.1"/>
    </source>
</evidence>
<name>A0A7Y2M2P5_9MICO</name>
<dbReference type="Gene3D" id="1.10.3720.10">
    <property type="entry name" value="MetI-like"/>
    <property type="match status" value="1"/>
</dbReference>
<dbReference type="EMBL" id="JABEMB010000020">
    <property type="protein sequence ID" value="NNH04674.1"/>
    <property type="molecule type" value="Genomic_DNA"/>
</dbReference>
<gene>
    <name evidence="9" type="ORF">HLA99_12550</name>
</gene>
<keyword evidence="4 7" id="KW-0812">Transmembrane</keyword>
<dbReference type="InterPro" id="IPR000515">
    <property type="entry name" value="MetI-like"/>
</dbReference>
<evidence type="ECO:0000256" key="2">
    <source>
        <dbReference type="ARBA" id="ARBA00022448"/>
    </source>
</evidence>
<feature type="transmembrane region" description="Helical" evidence="7">
    <location>
        <begin position="297"/>
        <end position="321"/>
    </location>
</feature>
<protein>
    <submittedName>
        <fullName evidence="9">ABC transporter permease</fullName>
    </submittedName>
</protein>